<dbReference type="Gene3D" id="1.10.3730.20">
    <property type="match status" value="1"/>
</dbReference>
<dbReference type="GO" id="GO:0005886">
    <property type="term" value="C:plasma membrane"/>
    <property type="evidence" value="ECO:0007669"/>
    <property type="project" value="UniProtKB-SubCell"/>
</dbReference>
<name>A4GJ31_9BACT</name>
<comment type="subcellular location">
    <subcellularLocation>
        <location evidence="1">Cell membrane</location>
        <topology evidence="1">Multi-pass membrane protein</topology>
    </subcellularLocation>
</comment>
<reference evidence="2" key="1">
    <citation type="journal article" date="2007" name="Environ. Microbiol.">
        <title>Quantitative distribution of presumptive archaeal and bacterial nitrifiers in Monterey Bay and the North Pacific Subtropical Gyre.</title>
        <authorList>
            <person name="Mincer T.J."/>
            <person name="Church M.J."/>
            <person name="Taylor L.T."/>
            <person name="Preston C."/>
            <person name="Karl D.M."/>
            <person name="Delong E.F."/>
        </authorList>
    </citation>
    <scope>NUCLEOTIDE SEQUENCE</scope>
</reference>
<evidence type="ECO:0000313" key="2">
    <source>
        <dbReference type="EMBL" id="ABK80624.1"/>
    </source>
</evidence>
<dbReference type="InterPro" id="IPR045324">
    <property type="entry name" value="Small_multidrug_res"/>
</dbReference>
<sequence length="58" mass="6475">MADDWSSHFFYSEFFFAKAIHTTLLGTAYAVWTRIGVFGTTVAGIYLFNGPLSLFQGC</sequence>
<dbReference type="GO" id="GO:0022857">
    <property type="term" value="F:transmembrane transporter activity"/>
    <property type="evidence" value="ECO:0007669"/>
    <property type="project" value="InterPro"/>
</dbReference>
<dbReference type="InterPro" id="IPR037185">
    <property type="entry name" value="EmrE-like"/>
</dbReference>
<dbReference type="EMBL" id="EF106972">
    <property type="protein sequence ID" value="ABK80624.1"/>
    <property type="molecule type" value="Genomic_DNA"/>
</dbReference>
<comment type="similarity">
    <text evidence="1">Belongs to the drug/metabolite transporter (DMT) superfamily. Small multidrug resistance (SMR) (TC 2.A.7.1) family.</text>
</comment>
<protein>
    <submittedName>
        <fullName evidence="2">Putative SugE protein</fullName>
    </submittedName>
</protein>
<keyword evidence="1" id="KW-0812">Transmembrane</keyword>
<evidence type="ECO:0000256" key="1">
    <source>
        <dbReference type="RuleBase" id="RU003942"/>
    </source>
</evidence>
<organism evidence="2">
    <name type="scientific">uncultured marine Nitrospinaceae bacterium</name>
    <dbReference type="NCBI Taxonomy" id="482920"/>
    <lineage>
        <taxon>Bacteria</taxon>
        <taxon>Pseudomonadati</taxon>
        <taxon>Nitrospinota/Tectimicrobiota group</taxon>
        <taxon>Nitrospinota</taxon>
        <taxon>Nitrospinia</taxon>
        <taxon>Nitrospinales</taxon>
        <taxon>Nitrospinaceae</taxon>
        <taxon>environmental samples</taxon>
    </lineage>
</organism>
<accession>A4GJ31</accession>
<dbReference type="AlphaFoldDB" id="A4GJ31"/>
<dbReference type="SUPFAM" id="SSF103481">
    <property type="entry name" value="Multidrug resistance efflux transporter EmrE"/>
    <property type="match status" value="1"/>
</dbReference>
<dbReference type="Pfam" id="PF00893">
    <property type="entry name" value="Multi_Drug_Res"/>
    <property type="match status" value="1"/>
</dbReference>
<proteinExistence type="inferred from homology"/>
<keyword evidence="1" id="KW-0472">Membrane</keyword>